<reference evidence="2" key="1">
    <citation type="submission" date="2023-03" db="UniProtKB">
        <authorList>
            <consortium name="EnsemblPlants"/>
        </authorList>
    </citation>
    <scope>IDENTIFICATION</scope>
</reference>
<sequence>MRRERIPGGGMADGYVTPPLGSPTLDPRDGVKSTTNVPLE</sequence>
<proteinExistence type="predicted"/>
<feature type="region of interest" description="Disordered" evidence="1">
    <location>
        <begin position="1"/>
        <end position="40"/>
    </location>
</feature>
<dbReference type="Gramene" id="MELO3C035079.2.1">
    <property type="protein sequence ID" value="MELO3C035079.2.1"/>
    <property type="gene ID" value="MELO3C035079.2"/>
</dbReference>
<accession>A0A9I9ELL7</accession>
<dbReference type="EnsemblPlants" id="MELO3C035079.2.1">
    <property type="protein sequence ID" value="MELO3C035079.2.1"/>
    <property type="gene ID" value="MELO3C035079.2"/>
</dbReference>
<dbReference type="AlphaFoldDB" id="A0A9I9ELL7"/>
<name>A0A9I9ELL7_CUCME</name>
<evidence type="ECO:0000313" key="2">
    <source>
        <dbReference type="EnsemblPlants" id="MELO3C035079.2.1"/>
    </source>
</evidence>
<organism evidence="2">
    <name type="scientific">Cucumis melo</name>
    <name type="common">Muskmelon</name>
    <dbReference type="NCBI Taxonomy" id="3656"/>
    <lineage>
        <taxon>Eukaryota</taxon>
        <taxon>Viridiplantae</taxon>
        <taxon>Streptophyta</taxon>
        <taxon>Embryophyta</taxon>
        <taxon>Tracheophyta</taxon>
        <taxon>Spermatophyta</taxon>
        <taxon>Magnoliopsida</taxon>
        <taxon>eudicotyledons</taxon>
        <taxon>Gunneridae</taxon>
        <taxon>Pentapetalae</taxon>
        <taxon>rosids</taxon>
        <taxon>fabids</taxon>
        <taxon>Cucurbitales</taxon>
        <taxon>Cucurbitaceae</taxon>
        <taxon>Benincaseae</taxon>
        <taxon>Cucumis</taxon>
    </lineage>
</organism>
<protein>
    <submittedName>
        <fullName evidence="2">Uncharacterized protein</fullName>
    </submittedName>
</protein>
<evidence type="ECO:0000256" key="1">
    <source>
        <dbReference type="SAM" id="MobiDB-lite"/>
    </source>
</evidence>